<proteinExistence type="predicted"/>
<evidence type="ECO:0000313" key="2">
    <source>
        <dbReference type="Proteomes" id="UP001152795"/>
    </source>
</evidence>
<sequence>MAMKFQVLLCVFALLQLSVEAQYLNEVEQSPEREKNVQEGLLAPGEENGIVHMRLNIVRTILVAGYSTILVRKSAAVAKCMQRKASIPAVAISTTTLEPPNVATTTQFYRRLLTAQDSKSKFASTIFMDGMISVWDR</sequence>
<accession>A0A6S7G6V8</accession>
<dbReference type="EMBL" id="CACRXK020001181">
    <property type="protein sequence ID" value="CAB3987485.1"/>
    <property type="molecule type" value="Genomic_DNA"/>
</dbReference>
<evidence type="ECO:0000313" key="1">
    <source>
        <dbReference type="EMBL" id="CAB3987485.1"/>
    </source>
</evidence>
<dbReference type="AlphaFoldDB" id="A0A6S7G6V8"/>
<dbReference type="Proteomes" id="UP001152795">
    <property type="component" value="Unassembled WGS sequence"/>
</dbReference>
<reference evidence="1" key="1">
    <citation type="submission" date="2020-04" db="EMBL/GenBank/DDBJ databases">
        <authorList>
            <person name="Alioto T."/>
            <person name="Alioto T."/>
            <person name="Gomez Garrido J."/>
        </authorList>
    </citation>
    <scope>NUCLEOTIDE SEQUENCE</scope>
    <source>
        <strain evidence="1">A484AB</strain>
    </source>
</reference>
<protein>
    <submittedName>
        <fullName evidence="1">Uncharacterized protein</fullName>
    </submittedName>
</protein>
<keyword evidence="2" id="KW-1185">Reference proteome</keyword>
<gene>
    <name evidence="1" type="ORF">PACLA_8A002881</name>
</gene>
<organism evidence="1 2">
    <name type="scientific">Paramuricea clavata</name>
    <name type="common">Red gorgonian</name>
    <name type="synonym">Violescent sea-whip</name>
    <dbReference type="NCBI Taxonomy" id="317549"/>
    <lineage>
        <taxon>Eukaryota</taxon>
        <taxon>Metazoa</taxon>
        <taxon>Cnidaria</taxon>
        <taxon>Anthozoa</taxon>
        <taxon>Octocorallia</taxon>
        <taxon>Malacalcyonacea</taxon>
        <taxon>Plexauridae</taxon>
        <taxon>Paramuricea</taxon>
    </lineage>
</organism>
<comment type="caution">
    <text evidence="1">The sequence shown here is derived from an EMBL/GenBank/DDBJ whole genome shotgun (WGS) entry which is preliminary data.</text>
</comment>
<name>A0A6S7G6V8_PARCT</name>